<dbReference type="InterPro" id="IPR017441">
    <property type="entry name" value="Protein_kinase_ATP_BS"/>
</dbReference>
<dbReference type="OrthoDB" id="283104at2"/>
<accession>A0A518D338</accession>
<evidence type="ECO:0000256" key="4">
    <source>
        <dbReference type="ARBA" id="ARBA00022840"/>
    </source>
</evidence>
<keyword evidence="3 8" id="KW-0418">Kinase</keyword>
<dbReference type="AlphaFoldDB" id="A0A518D338"/>
<keyword evidence="9" id="KW-1185">Reference proteome</keyword>
<dbReference type="EMBL" id="CP036290">
    <property type="protein sequence ID" value="QDU85864.1"/>
    <property type="molecule type" value="Genomic_DNA"/>
</dbReference>
<dbReference type="EC" id="2.7.11.1" evidence="8"/>
<dbReference type="Gene3D" id="3.30.200.20">
    <property type="entry name" value="Phosphorylase Kinase, domain 1"/>
    <property type="match status" value="1"/>
</dbReference>
<dbReference type="PANTHER" id="PTHR43289">
    <property type="entry name" value="MITOGEN-ACTIVATED PROTEIN KINASE KINASE KINASE 20-RELATED"/>
    <property type="match status" value="1"/>
</dbReference>
<feature type="region of interest" description="Disordered" evidence="6">
    <location>
        <begin position="1"/>
        <end position="77"/>
    </location>
</feature>
<feature type="domain" description="Protein kinase" evidence="7">
    <location>
        <begin position="83"/>
        <end position="350"/>
    </location>
</feature>
<feature type="region of interest" description="Disordered" evidence="6">
    <location>
        <begin position="243"/>
        <end position="262"/>
    </location>
</feature>
<dbReference type="GO" id="GO:0005524">
    <property type="term" value="F:ATP binding"/>
    <property type="evidence" value="ECO:0007669"/>
    <property type="project" value="UniProtKB-UniRule"/>
</dbReference>
<dbReference type="InterPro" id="IPR008271">
    <property type="entry name" value="Ser/Thr_kinase_AS"/>
</dbReference>
<dbReference type="GO" id="GO:0004674">
    <property type="term" value="F:protein serine/threonine kinase activity"/>
    <property type="evidence" value="ECO:0007669"/>
    <property type="project" value="UniProtKB-EC"/>
</dbReference>
<dbReference type="InterPro" id="IPR000719">
    <property type="entry name" value="Prot_kinase_dom"/>
</dbReference>
<dbReference type="SUPFAM" id="SSF56112">
    <property type="entry name" value="Protein kinase-like (PK-like)"/>
    <property type="match status" value="1"/>
</dbReference>
<feature type="compositionally biased region" description="Polar residues" evidence="6">
    <location>
        <begin position="32"/>
        <end position="42"/>
    </location>
</feature>
<reference evidence="8 9" key="1">
    <citation type="submission" date="2019-02" db="EMBL/GenBank/DDBJ databases">
        <title>Deep-cultivation of Planctomycetes and their phenomic and genomic characterization uncovers novel biology.</title>
        <authorList>
            <person name="Wiegand S."/>
            <person name="Jogler M."/>
            <person name="Boedeker C."/>
            <person name="Pinto D."/>
            <person name="Vollmers J."/>
            <person name="Rivas-Marin E."/>
            <person name="Kohn T."/>
            <person name="Peeters S.H."/>
            <person name="Heuer A."/>
            <person name="Rast P."/>
            <person name="Oberbeckmann S."/>
            <person name="Bunk B."/>
            <person name="Jeske O."/>
            <person name="Meyerdierks A."/>
            <person name="Storesund J.E."/>
            <person name="Kallscheuer N."/>
            <person name="Luecker S."/>
            <person name="Lage O.M."/>
            <person name="Pohl T."/>
            <person name="Merkel B.J."/>
            <person name="Hornburger P."/>
            <person name="Mueller R.-W."/>
            <person name="Bruemmer F."/>
            <person name="Labrenz M."/>
            <person name="Spormann A.M."/>
            <person name="Op den Camp H."/>
            <person name="Overmann J."/>
            <person name="Amann R."/>
            <person name="Jetten M.S.M."/>
            <person name="Mascher T."/>
            <person name="Medema M.H."/>
            <person name="Devos D.P."/>
            <person name="Kaster A.-K."/>
            <person name="Ovreas L."/>
            <person name="Rohde M."/>
            <person name="Galperin M.Y."/>
            <person name="Jogler C."/>
        </authorList>
    </citation>
    <scope>NUCLEOTIDE SEQUENCE [LARGE SCALE GENOMIC DNA]</scope>
    <source>
        <strain evidence="8 9">Pla163</strain>
    </source>
</reference>
<evidence type="ECO:0000313" key="9">
    <source>
        <dbReference type="Proteomes" id="UP000319342"/>
    </source>
</evidence>
<dbReference type="RefSeq" id="WP_145190015.1">
    <property type="nucleotide sequence ID" value="NZ_CP036290.1"/>
</dbReference>
<dbReference type="PROSITE" id="PS00107">
    <property type="entry name" value="PROTEIN_KINASE_ATP"/>
    <property type="match status" value="1"/>
</dbReference>
<dbReference type="Proteomes" id="UP000319342">
    <property type="component" value="Chromosome"/>
</dbReference>
<feature type="compositionally biased region" description="Low complexity" evidence="6">
    <location>
        <begin position="66"/>
        <end position="77"/>
    </location>
</feature>
<gene>
    <name evidence="8" type="primary">prkC_5</name>
    <name evidence="8" type="ORF">Pla163_30100</name>
</gene>
<keyword evidence="2 5" id="KW-0547">Nucleotide-binding</keyword>
<evidence type="ECO:0000256" key="3">
    <source>
        <dbReference type="ARBA" id="ARBA00022777"/>
    </source>
</evidence>
<evidence type="ECO:0000256" key="2">
    <source>
        <dbReference type="ARBA" id="ARBA00022741"/>
    </source>
</evidence>
<evidence type="ECO:0000256" key="5">
    <source>
        <dbReference type="PROSITE-ProRule" id="PRU10141"/>
    </source>
</evidence>
<dbReference type="InterPro" id="IPR011009">
    <property type="entry name" value="Kinase-like_dom_sf"/>
</dbReference>
<evidence type="ECO:0000256" key="6">
    <source>
        <dbReference type="SAM" id="MobiDB-lite"/>
    </source>
</evidence>
<evidence type="ECO:0000313" key="8">
    <source>
        <dbReference type="EMBL" id="QDU85864.1"/>
    </source>
</evidence>
<dbReference type="PANTHER" id="PTHR43289:SF6">
    <property type="entry name" value="SERINE_THREONINE-PROTEIN KINASE NEKL-3"/>
    <property type="match status" value="1"/>
</dbReference>
<sequence>MSPDFEALPDRDPESHPAGGARGEPAGEDASETASDTVSDTVSDLVGDASIAPVAGATGSTEGVDPSAPRAPRLANAPRIPGYRIDGVIGRGTTGTVYRAVQLAVEREVAVKVLHPELAARPQVVQRLQREARTMARLAHPHVVGAIDMGQVDGRWWFAMELVDGPSLEQLLRTDGPLSEREALRLFAPLCEAVEHLWEDGVVHRDIKPANILLERTGRGANRHYRARLADLGLAVGHDDPTLTRQGGTVGTPHYISPEQARDPRDVDVRSDLWALGATLFHAVCGRPPFDGSSAAEVLSAVLHQSVPDPRRVRPGLSPGLALVLRKCLVRDVERRYQSADALLADIERLRERRAPQVLRSELDPLEPDPRPWRRPLPWIGAAALAGAVALGLYLGGGPESSIDAGRSASDPGLIVAPAKELLAAADAEPRLLRAGLVELERVRDEALAAGIAFEWGAIRRDLVQGFVRATDALERDLATRIDQDLALDDEIAALAEIAEFEDVVAARLGLAFDELPAEARLPLTTRVERLNERVRARIDARVAAIERAVRSHYEALLAPQVDLLEREERWRSARGILTLTPRELVEQAGLTAAGLPLAALADATDEVLPRMASRRNELDDAWIARQRSLRDVLRLEAQRLEETAWPDVPLDPAVALPAILEDQLERIGLVREESLRADGLEVDRDLPELVERTRENIARRLENGARADADLRRGPIARSLGERRFYGDLERVWNEFDERLDAIPSGLMSASARRELESEARAWSAEAGLLEGVLDAAGEAVLELVGSEASFYVVQSVSASGVVKSGPDPVRDGFWIEVREGSQPYRMNMRVLGGKSRTLALRDLERLSGLSTVDAADLTTEQWLARVSLRWFEGDLQGAISIWNDARAANAFAGEGPTGELIDRLPRRLLGGIGPDRRARVDRLLEELDGGLAERDPELAAWLAEALLGSHMDDQRIGLRAFELARIAGR</sequence>
<evidence type="ECO:0000256" key="1">
    <source>
        <dbReference type="ARBA" id="ARBA00022679"/>
    </source>
</evidence>
<evidence type="ECO:0000259" key="7">
    <source>
        <dbReference type="PROSITE" id="PS50011"/>
    </source>
</evidence>
<keyword evidence="4 5" id="KW-0067">ATP-binding</keyword>
<name>A0A518D338_9BACT</name>
<keyword evidence="1 8" id="KW-0808">Transferase</keyword>
<dbReference type="PROSITE" id="PS00108">
    <property type="entry name" value="PROTEIN_KINASE_ST"/>
    <property type="match status" value="1"/>
</dbReference>
<organism evidence="8 9">
    <name type="scientific">Rohdeia mirabilis</name>
    <dbReference type="NCBI Taxonomy" id="2528008"/>
    <lineage>
        <taxon>Bacteria</taxon>
        <taxon>Pseudomonadati</taxon>
        <taxon>Planctomycetota</taxon>
        <taxon>Planctomycetia</taxon>
        <taxon>Planctomycetia incertae sedis</taxon>
        <taxon>Rohdeia</taxon>
    </lineage>
</organism>
<dbReference type="Pfam" id="PF00069">
    <property type="entry name" value="Pkinase"/>
    <property type="match status" value="1"/>
</dbReference>
<dbReference type="PROSITE" id="PS50011">
    <property type="entry name" value="PROTEIN_KINASE_DOM"/>
    <property type="match status" value="1"/>
</dbReference>
<feature type="binding site" evidence="5">
    <location>
        <position position="112"/>
    </location>
    <ligand>
        <name>ATP</name>
        <dbReference type="ChEBI" id="CHEBI:30616"/>
    </ligand>
</feature>
<protein>
    <submittedName>
        <fullName evidence="8">Serine/threonine-protein kinase PrkC</fullName>
        <ecNumber evidence="8">2.7.11.1</ecNumber>
    </submittedName>
</protein>
<proteinExistence type="predicted"/>
<dbReference type="SMART" id="SM00220">
    <property type="entry name" value="S_TKc"/>
    <property type="match status" value="1"/>
</dbReference>
<dbReference type="CDD" id="cd14014">
    <property type="entry name" value="STKc_PknB_like"/>
    <property type="match status" value="1"/>
</dbReference>
<dbReference type="Gene3D" id="1.10.510.10">
    <property type="entry name" value="Transferase(Phosphotransferase) domain 1"/>
    <property type="match status" value="1"/>
</dbReference>